<organism evidence="3 4">
    <name type="scientific">Salinispora tropica (strain ATCC BAA-916 / DSM 44818 / JCM 13857 / NBRC 105044 / CNB-440)</name>
    <dbReference type="NCBI Taxonomy" id="369723"/>
    <lineage>
        <taxon>Bacteria</taxon>
        <taxon>Bacillati</taxon>
        <taxon>Actinomycetota</taxon>
        <taxon>Actinomycetes</taxon>
        <taxon>Micromonosporales</taxon>
        <taxon>Micromonosporaceae</taxon>
        <taxon>Salinispora</taxon>
    </lineage>
</organism>
<evidence type="ECO:0000259" key="2">
    <source>
        <dbReference type="Pfam" id="PF13358"/>
    </source>
</evidence>
<dbReference type="Proteomes" id="UP000000235">
    <property type="component" value="Chromosome"/>
</dbReference>
<dbReference type="Pfam" id="PF13358">
    <property type="entry name" value="DDE_3"/>
    <property type="match status" value="1"/>
</dbReference>
<reference evidence="4" key="1">
    <citation type="journal article" date="2007" name="Proc. Natl. Acad. Sci. U.S.A.">
        <title>Genome sequencing reveals complex secondary metabolome in the marine actinomycete Salinispora tropica.</title>
        <authorList>
            <person name="Udwary D.W."/>
            <person name="Zeigler L."/>
            <person name="Asolkar R.N."/>
            <person name="Singan V."/>
            <person name="Lapidus A."/>
            <person name="Fenical W."/>
            <person name="Jensen P.R."/>
            <person name="Moore B.S."/>
        </authorList>
    </citation>
    <scope>NUCLEOTIDE SEQUENCE [LARGE SCALE GENOMIC DNA]</scope>
    <source>
        <strain evidence="4">ATCC BAA-916 / DSM 44818 / CNB-440</strain>
    </source>
</reference>
<evidence type="ECO:0000256" key="1">
    <source>
        <dbReference type="SAM" id="MobiDB-lite"/>
    </source>
</evidence>
<protein>
    <recommendedName>
        <fullName evidence="2">Tc1-like transposase DDE domain-containing protein</fullName>
    </recommendedName>
</protein>
<evidence type="ECO:0000313" key="4">
    <source>
        <dbReference type="Proteomes" id="UP000000235"/>
    </source>
</evidence>
<feature type="domain" description="Tc1-like transposase DDE" evidence="2">
    <location>
        <begin position="2"/>
        <end position="143"/>
    </location>
</feature>
<name>A4X8H4_SALTO</name>
<sequence>MVLCVDEKSQTQALERIRPMLPMMPTVPARQTHNYVRHGVASLFAAFDPAAGTVIGQLHRRHRHQEFLTFLKVIDANTPTDMDLHLVLDNYAAHKTPTVHRWLAAHPCFHLHVTPTSVSWLNLVERWCAELTNRKLRRSSHRSLADPRNRRTAVDRGMEHRPETVRLGPNRRRSPQQPRRIMWPN</sequence>
<dbReference type="AlphaFoldDB" id="A4X8H4"/>
<feature type="compositionally biased region" description="Low complexity" evidence="1">
    <location>
        <begin position="175"/>
        <end position="185"/>
    </location>
</feature>
<feature type="compositionally biased region" description="Basic and acidic residues" evidence="1">
    <location>
        <begin position="143"/>
        <end position="164"/>
    </location>
</feature>
<accession>A4X8H4</accession>
<dbReference type="InterPro" id="IPR047655">
    <property type="entry name" value="Transpos_IS630-like"/>
</dbReference>
<dbReference type="KEGG" id="stp:Strop_2730"/>
<gene>
    <name evidence="3" type="ordered locus">Strop_2730</name>
</gene>
<dbReference type="HOGENOM" id="CLU_041125_2_2_11"/>
<dbReference type="STRING" id="369723.Strop_2730"/>
<feature type="region of interest" description="Disordered" evidence="1">
    <location>
        <begin position="139"/>
        <end position="185"/>
    </location>
</feature>
<dbReference type="NCBIfam" id="NF033545">
    <property type="entry name" value="transpos_IS630"/>
    <property type="match status" value="1"/>
</dbReference>
<keyword evidence="4" id="KW-1185">Reference proteome</keyword>
<dbReference type="EMBL" id="CP000667">
    <property type="protein sequence ID" value="ABP55174.1"/>
    <property type="molecule type" value="Genomic_DNA"/>
</dbReference>
<dbReference type="InterPro" id="IPR038717">
    <property type="entry name" value="Tc1-like_DDE_dom"/>
</dbReference>
<dbReference type="eggNOG" id="COG3335">
    <property type="taxonomic scope" value="Bacteria"/>
</dbReference>
<evidence type="ECO:0000313" key="3">
    <source>
        <dbReference type="EMBL" id="ABP55174.1"/>
    </source>
</evidence>
<proteinExistence type="predicted"/>